<gene>
    <name evidence="1" type="ORF">BpHYR1_008182</name>
</gene>
<proteinExistence type="predicted"/>
<keyword evidence="2" id="KW-1185">Reference proteome</keyword>
<organism evidence="1 2">
    <name type="scientific">Brachionus plicatilis</name>
    <name type="common">Marine rotifer</name>
    <name type="synonym">Brachionus muelleri</name>
    <dbReference type="NCBI Taxonomy" id="10195"/>
    <lineage>
        <taxon>Eukaryota</taxon>
        <taxon>Metazoa</taxon>
        <taxon>Spiralia</taxon>
        <taxon>Gnathifera</taxon>
        <taxon>Rotifera</taxon>
        <taxon>Eurotatoria</taxon>
        <taxon>Monogononta</taxon>
        <taxon>Pseudotrocha</taxon>
        <taxon>Ploima</taxon>
        <taxon>Brachionidae</taxon>
        <taxon>Brachionus</taxon>
    </lineage>
</organism>
<dbReference type="Proteomes" id="UP000276133">
    <property type="component" value="Unassembled WGS sequence"/>
</dbReference>
<dbReference type="EMBL" id="REGN01007303">
    <property type="protein sequence ID" value="RNA06708.1"/>
    <property type="molecule type" value="Genomic_DNA"/>
</dbReference>
<accession>A0A3M7Q6X8</accession>
<dbReference type="AlphaFoldDB" id="A0A3M7Q6X8"/>
<comment type="caution">
    <text evidence="1">The sequence shown here is derived from an EMBL/GenBank/DDBJ whole genome shotgun (WGS) entry which is preliminary data.</text>
</comment>
<evidence type="ECO:0000313" key="1">
    <source>
        <dbReference type="EMBL" id="RNA06708.1"/>
    </source>
</evidence>
<name>A0A3M7Q6X8_BRAPC</name>
<evidence type="ECO:0000313" key="2">
    <source>
        <dbReference type="Proteomes" id="UP000276133"/>
    </source>
</evidence>
<reference evidence="1 2" key="1">
    <citation type="journal article" date="2018" name="Sci. Rep.">
        <title>Genomic signatures of local adaptation to the degree of environmental predictability in rotifers.</title>
        <authorList>
            <person name="Franch-Gras L."/>
            <person name="Hahn C."/>
            <person name="Garcia-Roger E.M."/>
            <person name="Carmona M.J."/>
            <person name="Serra M."/>
            <person name="Gomez A."/>
        </authorList>
    </citation>
    <scope>NUCLEOTIDE SEQUENCE [LARGE SCALE GENOMIC DNA]</scope>
    <source>
        <strain evidence="1">HYR1</strain>
    </source>
</reference>
<sequence>METKSPDLIISFNYYNINDNKLNDNRASLSPQISMRSIAGEDFNYKNCDKRVKLFSISSKKLPLIK</sequence>
<protein>
    <submittedName>
        <fullName evidence="1">Uncharacterized protein</fullName>
    </submittedName>
</protein>